<dbReference type="Proteomes" id="UP001497516">
    <property type="component" value="Chromosome 1"/>
</dbReference>
<dbReference type="AlphaFoldDB" id="A0AAV2CEP9"/>
<name>A0AAV2CEP9_9ROSI</name>
<gene>
    <name evidence="1" type="ORF">LTRI10_LOCUS2440</name>
</gene>
<dbReference type="EMBL" id="OZ034813">
    <property type="protein sequence ID" value="CAL1354641.1"/>
    <property type="molecule type" value="Genomic_DNA"/>
</dbReference>
<reference evidence="1 2" key="1">
    <citation type="submission" date="2024-04" db="EMBL/GenBank/DDBJ databases">
        <authorList>
            <person name="Fracassetti M."/>
        </authorList>
    </citation>
    <scope>NUCLEOTIDE SEQUENCE [LARGE SCALE GENOMIC DNA]</scope>
</reference>
<organism evidence="1 2">
    <name type="scientific">Linum trigynum</name>
    <dbReference type="NCBI Taxonomy" id="586398"/>
    <lineage>
        <taxon>Eukaryota</taxon>
        <taxon>Viridiplantae</taxon>
        <taxon>Streptophyta</taxon>
        <taxon>Embryophyta</taxon>
        <taxon>Tracheophyta</taxon>
        <taxon>Spermatophyta</taxon>
        <taxon>Magnoliopsida</taxon>
        <taxon>eudicotyledons</taxon>
        <taxon>Gunneridae</taxon>
        <taxon>Pentapetalae</taxon>
        <taxon>rosids</taxon>
        <taxon>fabids</taxon>
        <taxon>Malpighiales</taxon>
        <taxon>Linaceae</taxon>
        <taxon>Linum</taxon>
    </lineage>
</organism>
<accession>A0AAV2CEP9</accession>
<keyword evidence="2" id="KW-1185">Reference proteome</keyword>
<protein>
    <submittedName>
        <fullName evidence="1">Uncharacterized protein</fullName>
    </submittedName>
</protein>
<evidence type="ECO:0000313" key="1">
    <source>
        <dbReference type="EMBL" id="CAL1354641.1"/>
    </source>
</evidence>
<evidence type="ECO:0000313" key="2">
    <source>
        <dbReference type="Proteomes" id="UP001497516"/>
    </source>
</evidence>
<sequence length="125" mass="14272">MEEEERERVREEVVEDEEERHDEKILDLFGGKESNSEEGWVFEDANVVHAEDEVEVEEACTGHELHLVSPLNFDELPGKDPFAVSLCHTKATSTLVPFDGCDSGQSMLSYMVWGNKTRDKENKRS</sequence>
<proteinExistence type="predicted"/>